<evidence type="ECO:0000256" key="2">
    <source>
        <dbReference type="ARBA" id="ARBA00022679"/>
    </source>
</evidence>
<feature type="domain" description="Rubisco LSMT substrate-binding" evidence="5">
    <location>
        <begin position="276"/>
        <end position="392"/>
    </location>
</feature>
<keyword evidence="3" id="KW-0949">S-adenosyl-L-methionine</keyword>
<feature type="compositionally biased region" description="Gly residues" evidence="4">
    <location>
        <begin position="460"/>
        <end position="469"/>
    </location>
</feature>
<evidence type="ECO:0000256" key="3">
    <source>
        <dbReference type="ARBA" id="ARBA00022691"/>
    </source>
</evidence>
<evidence type="ECO:0000313" key="7">
    <source>
        <dbReference type="Proteomes" id="UP001054857"/>
    </source>
</evidence>
<gene>
    <name evidence="6" type="ORF">Agub_g5069</name>
</gene>
<feature type="region of interest" description="Disordered" evidence="4">
    <location>
        <begin position="450"/>
        <end position="469"/>
    </location>
</feature>
<dbReference type="AlphaFoldDB" id="A0AAD3DLA3"/>
<proteinExistence type="predicted"/>
<dbReference type="PANTHER" id="PTHR13271:SF93">
    <property type="entry name" value="SET DOMAIN-CONTAINING PROTEIN"/>
    <property type="match status" value="1"/>
</dbReference>
<keyword evidence="1" id="KW-0489">Methyltransferase</keyword>
<dbReference type="SUPFAM" id="SSF81822">
    <property type="entry name" value="RuBisCo LSMT C-terminal, substrate-binding domain"/>
    <property type="match status" value="1"/>
</dbReference>
<evidence type="ECO:0000256" key="4">
    <source>
        <dbReference type="SAM" id="MobiDB-lite"/>
    </source>
</evidence>
<dbReference type="SUPFAM" id="SSF82199">
    <property type="entry name" value="SET domain"/>
    <property type="match status" value="1"/>
</dbReference>
<dbReference type="Pfam" id="PF09273">
    <property type="entry name" value="Rubis-subs-bind"/>
    <property type="match status" value="1"/>
</dbReference>
<keyword evidence="7" id="KW-1185">Reference proteome</keyword>
<name>A0AAD3DLA3_9CHLO</name>
<dbReference type="GO" id="GO:0032259">
    <property type="term" value="P:methylation"/>
    <property type="evidence" value="ECO:0007669"/>
    <property type="project" value="UniProtKB-KW"/>
</dbReference>
<accession>A0AAD3DLA3</accession>
<evidence type="ECO:0000256" key="1">
    <source>
        <dbReference type="ARBA" id="ARBA00022603"/>
    </source>
</evidence>
<dbReference type="PANTHER" id="PTHR13271">
    <property type="entry name" value="UNCHARACTERIZED PUTATIVE METHYLTRANSFERASE"/>
    <property type="match status" value="1"/>
</dbReference>
<reference evidence="6 7" key="1">
    <citation type="journal article" date="2021" name="Sci. Rep.">
        <title>Genome sequencing of the multicellular alga Astrephomene provides insights into convergent evolution of germ-soma differentiation.</title>
        <authorList>
            <person name="Yamashita S."/>
            <person name="Yamamoto K."/>
            <person name="Matsuzaki R."/>
            <person name="Suzuki S."/>
            <person name="Yamaguchi H."/>
            <person name="Hirooka S."/>
            <person name="Minakuchi Y."/>
            <person name="Miyagishima S."/>
            <person name="Kawachi M."/>
            <person name="Toyoda A."/>
            <person name="Nozaki H."/>
        </authorList>
    </citation>
    <scope>NUCLEOTIDE SEQUENCE [LARGE SCALE GENOMIC DNA]</scope>
    <source>
        <strain evidence="6 7">NIES-4017</strain>
    </source>
</reference>
<feature type="non-terminal residue" evidence="6">
    <location>
        <position position="469"/>
    </location>
</feature>
<organism evidence="6 7">
    <name type="scientific">Astrephomene gubernaculifera</name>
    <dbReference type="NCBI Taxonomy" id="47775"/>
    <lineage>
        <taxon>Eukaryota</taxon>
        <taxon>Viridiplantae</taxon>
        <taxon>Chlorophyta</taxon>
        <taxon>core chlorophytes</taxon>
        <taxon>Chlorophyceae</taxon>
        <taxon>CS clade</taxon>
        <taxon>Chlamydomonadales</taxon>
        <taxon>Astrephomenaceae</taxon>
        <taxon>Astrephomene</taxon>
    </lineage>
</organism>
<keyword evidence="2" id="KW-0808">Transferase</keyword>
<evidence type="ECO:0000259" key="5">
    <source>
        <dbReference type="Pfam" id="PF09273"/>
    </source>
</evidence>
<dbReference type="Proteomes" id="UP001054857">
    <property type="component" value="Unassembled WGS sequence"/>
</dbReference>
<dbReference type="InterPro" id="IPR050600">
    <property type="entry name" value="SETD3_SETD6_MTase"/>
</dbReference>
<dbReference type="Gene3D" id="3.90.1420.10">
    <property type="entry name" value="Rubisco LSMT, substrate-binding domain"/>
    <property type="match status" value="1"/>
</dbReference>
<dbReference type="GO" id="GO:0016279">
    <property type="term" value="F:protein-lysine N-methyltransferase activity"/>
    <property type="evidence" value="ECO:0007669"/>
    <property type="project" value="TreeGrafter"/>
</dbReference>
<protein>
    <recommendedName>
        <fullName evidence="5">Rubisco LSMT substrate-binding domain-containing protein</fullName>
    </recommendedName>
</protein>
<dbReference type="InterPro" id="IPR046341">
    <property type="entry name" value="SET_dom_sf"/>
</dbReference>
<dbReference type="Gene3D" id="3.90.1410.10">
    <property type="entry name" value="set domain protein methyltransferase, domain 1"/>
    <property type="match status" value="1"/>
</dbReference>
<dbReference type="InterPro" id="IPR036464">
    <property type="entry name" value="Rubisco_LSMT_subst-bd_sf"/>
</dbReference>
<dbReference type="EMBL" id="BMAR01000006">
    <property type="protein sequence ID" value="GFR43931.1"/>
    <property type="molecule type" value="Genomic_DNA"/>
</dbReference>
<evidence type="ECO:0000313" key="6">
    <source>
        <dbReference type="EMBL" id="GFR43931.1"/>
    </source>
</evidence>
<dbReference type="InterPro" id="IPR015353">
    <property type="entry name" value="Rubisco_LSMT_subst-bd"/>
</dbReference>
<comment type="caution">
    <text evidence="6">The sequence shown here is derived from an EMBL/GenBank/DDBJ whole genome shotgun (WGS) entry which is preliminary data.</text>
</comment>
<sequence length="469" mass="50976">ELTLSIADALALADRIRQLKETLPGLRADSVGAQRMPGDVGERVALVAARDIQDREVIMTIPEQLAVTSLDACQHPAVGPLAAQLGELAALALWLLAERAAGADSQHAGLLATLPSATLSPLLWSEAELSALLAGSPVLAEARTRREALRQQWGELAALMREQPERFPPDVFNEAAFYRAFSVVLGHACFLPAAGCFALLPLASLLGRTGNGNGCDLDFDAEVGAVRLTASRPYRSGSELLLNDGRPNGELLLSTGALQDNNTSEFLAWPAQLLQADRYFTLKRQILESMGFGAQESFPVYADRMPVQLLAFLRLSRVADPALLAKVTFEKDVELSQMNEYEVLQLLMGDCRERLASYGSSYEEDVKTAQQAELGAKERLAVRLRLGEKRILNATMDAVRRRLAPIRGIPTKSGAMQDPNSDLKEMFDALESLPSAPLRLLQGLASWARGEQDPDWGKKQGQGQGRGKR</sequence>